<dbReference type="GO" id="GO:0004888">
    <property type="term" value="F:transmembrane signaling receptor activity"/>
    <property type="evidence" value="ECO:0007669"/>
    <property type="project" value="InterPro"/>
</dbReference>
<dbReference type="PRINTS" id="PR00260">
    <property type="entry name" value="CHEMTRNSDUCR"/>
</dbReference>
<sequence length="469" mass="48994">MTGFLQNADSRGPGEKSGGQYYAAAVASLGRRLETFKVSEADLAILGDLAPFIRVELPGLLERWHGRFAQWPELASALRLPEVHKARTAHWVRVASGDLGEGFLDSAHTLAAVFYANGVPGYAVSICHATVLQELIEALGQRPTSGVDFGGRKRAQAAMIRAALNKIAWLDIEILLETYATAEKEARSATFRHLADAFEKTVHVVVGNVGEATHQLGGIVDTLAQTADRSTRASGSVSTAAEEASGNVAMVAASAEELESSIREISAQVSTANGVAERAVERARNTTATVDSLAGTVAKIGTVIDLISGIAAQTNLLALNATIEAARAGDAGKGFAVVANEVKALANQTARATEEISKQIKDMEEVTHTAVSSIGEIAGVIDTISAATVAITAAVEQQSASTREIARSTQVVADGNGQVSRLIGEVRDGAEQTLTLADAVSKATNVLGEQSTTLRDAVESFLQDVRSAA</sequence>
<dbReference type="GO" id="GO:0016020">
    <property type="term" value="C:membrane"/>
    <property type="evidence" value="ECO:0007669"/>
    <property type="project" value="InterPro"/>
</dbReference>
<keyword evidence="6" id="KW-1185">Reference proteome</keyword>
<organism evidence="5 6">
    <name type="scientific">Rhodospirillum rubrum (strain ATCC 11170 / ATH 1.1.1 / DSM 467 / LMG 4362 / NCIMB 8255 / S1)</name>
    <dbReference type="NCBI Taxonomy" id="269796"/>
    <lineage>
        <taxon>Bacteria</taxon>
        <taxon>Pseudomonadati</taxon>
        <taxon>Pseudomonadota</taxon>
        <taxon>Alphaproteobacteria</taxon>
        <taxon>Rhodospirillales</taxon>
        <taxon>Rhodospirillaceae</taxon>
        <taxon>Rhodospirillum</taxon>
    </lineage>
</organism>
<dbReference type="PATRIC" id="fig|269796.9.peg.1241"/>
<dbReference type="Gene3D" id="1.10.490.10">
    <property type="entry name" value="Globins"/>
    <property type="match status" value="1"/>
</dbReference>
<dbReference type="GO" id="GO:0007165">
    <property type="term" value="P:signal transduction"/>
    <property type="evidence" value="ECO:0007669"/>
    <property type="project" value="UniProtKB-KW"/>
</dbReference>
<reference evidence="5 6" key="1">
    <citation type="journal article" date="2011" name="Stand. Genomic Sci.">
        <title>Complete genome sequence of Rhodospirillum rubrum type strain (S1).</title>
        <authorList>
            <person name="Munk A.C."/>
            <person name="Copeland A."/>
            <person name="Lucas S."/>
            <person name="Lapidus A."/>
            <person name="Del Rio T.G."/>
            <person name="Barry K."/>
            <person name="Detter J.C."/>
            <person name="Hammon N."/>
            <person name="Israni S."/>
            <person name="Pitluck S."/>
            <person name="Brettin T."/>
            <person name="Bruce D."/>
            <person name="Han C."/>
            <person name="Tapia R."/>
            <person name="Gilna P."/>
            <person name="Schmutz J."/>
            <person name="Larimer F."/>
            <person name="Land M."/>
            <person name="Kyrpides N.C."/>
            <person name="Mavromatis K."/>
            <person name="Richardson P."/>
            <person name="Rohde M."/>
            <person name="Goker M."/>
            <person name="Klenk H.P."/>
            <person name="Zhang Y."/>
            <person name="Roberts G.P."/>
            <person name="Reslewic S."/>
            <person name="Schwartz D.C."/>
        </authorList>
    </citation>
    <scope>NUCLEOTIDE SEQUENCE [LARGE SCALE GENOMIC DNA]</scope>
    <source>
        <strain evidence="6">ATCC 11170 / ATH 1.1.1 / DSM 467 / LMG 4362 / NCIMB 8255 / S1</strain>
    </source>
</reference>
<dbReference type="eggNOG" id="COG0840">
    <property type="taxonomic scope" value="Bacteria"/>
</dbReference>
<dbReference type="PROSITE" id="PS50111">
    <property type="entry name" value="CHEMOTAXIS_TRANSDUC_2"/>
    <property type="match status" value="1"/>
</dbReference>
<dbReference type="InterPro" id="IPR004089">
    <property type="entry name" value="MCPsignal_dom"/>
</dbReference>
<dbReference type="SUPFAM" id="SSF58104">
    <property type="entry name" value="Methyl-accepting chemotaxis protein (MCP) signaling domain"/>
    <property type="match status" value="1"/>
</dbReference>
<evidence type="ECO:0000256" key="2">
    <source>
        <dbReference type="ARBA" id="ARBA00029447"/>
    </source>
</evidence>
<dbReference type="KEGG" id="rru:Rru_A1177"/>
<dbReference type="InterPro" id="IPR039379">
    <property type="entry name" value="Protoglobin_sensor_dom"/>
</dbReference>
<evidence type="ECO:0000313" key="6">
    <source>
        <dbReference type="Proteomes" id="UP000001929"/>
    </source>
</evidence>
<proteinExistence type="inferred from homology"/>
<dbReference type="GO" id="GO:0006935">
    <property type="term" value="P:chemotaxis"/>
    <property type="evidence" value="ECO:0007669"/>
    <property type="project" value="InterPro"/>
</dbReference>
<evidence type="ECO:0000259" key="4">
    <source>
        <dbReference type="PROSITE" id="PS50111"/>
    </source>
</evidence>
<dbReference type="EMBL" id="CP000230">
    <property type="protein sequence ID" value="ABC21978.1"/>
    <property type="molecule type" value="Genomic_DNA"/>
</dbReference>
<dbReference type="EnsemblBacteria" id="ABC21978">
    <property type="protein sequence ID" value="ABC21978"/>
    <property type="gene ID" value="Rru_A1177"/>
</dbReference>
<dbReference type="InterPro" id="IPR044398">
    <property type="entry name" value="Globin-sensor_dom"/>
</dbReference>
<evidence type="ECO:0000313" key="5">
    <source>
        <dbReference type="EMBL" id="ABC21978.1"/>
    </source>
</evidence>
<dbReference type="PANTHER" id="PTHR32089">
    <property type="entry name" value="METHYL-ACCEPTING CHEMOTAXIS PROTEIN MCPB"/>
    <property type="match status" value="1"/>
</dbReference>
<feature type="domain" description="Methyl-accepting transducer" evidence="4">
    <location>
        <begin position="205"/>
        <end position="448"/>
    </location>
</feature>
<dbReference type="Proteomes" id="UP000001929">
    <property type="component" value="Chromosome"/>
</dbReference>
<evidence type="ECO:0000256" key="1">
    <source>
        <dbReference type="ARBA" id="ARBA00023224"/>
    </source>
</evidence>
<dbReference type="GO" id="GO:0019825">
    <property type="term" value="F:oxygen binding"/>
    <property type="evidence" value="ECO:0007669"/>
    <property type="project" value="InterPro"/>
</dbReference>
<dbReference type="STRING" id="269796.Rru_A1177"/>
<dbReference type="PANTHER" id="PTHR32089:SF112">
    <property type="entry name" value="LYSOZYME-LIKE PROTEIN-RELATED"/>
    <property type="match status" value="1"/>
</dbReference>
<name>Q2RV67_RHORT</name>
<dbReference type="GO" id="GO:0020037">
    <property type="term" value="F:heme binding"/>
    <property type="evidence" value="ECO:0007669"/>
    <property type="project" value="InterPro"/>
</dbReference>
<dbReference type="SUPFAM" id="SSF46458">
    <property type="entry name" value="Globin-like"/>
    <property type="match status" value="1"/>
</dbReference>
<protein>
    <submittedName>
        <fullName evidence="5">Chemotaxis sensory transducer</fullName>
    </submittedName>
</protein>
<gene>
    <name evidence="5" type="ordered locus">Rru_A1177</name>
</gene>
<keyword evidence="1 3" id="KW-0807">Transducer</keyword>
<dbReference type="AlphaFoldDB" id="Q2RV67"/>
<dbReference type="Pfam" id="PF11563">
    <property type="entry name" value="Protoglobin"/>
    <property type="match status" value="1"/>
</dbReference>
<dbReference type="RefSeq" id="WP_011388932.1">
    <property type="nucleotide sequence ID" value="NC_007643.1"/>
</dbReference>
<dbReference type="InterPro" id="IPR004090">
    <property type="entry name" value="Chemotax_Me-accpt_rcpt"/>
</dbReference>
<accession>Q2RV67</accession>
<dbReference type="CDD" id="cd01068">
    <property type="entry name" value="globin_sensor"/>
    <property type="match status" value="1"/>
</dbReference>
<evidence type="ECO:0000256" key="3">
    <source>
        <dbReference type="PROSITE-ProRule" id="PRU00284"/>
    </source>
</evidence>
<dbReference type="InterPro" id="IPR012292">
    <property type="entry name" value="Globin/Proto"/>
</dbReference>
<dbReference type="Gene3D" id="1.10.287.950">
    <property type="entry name" value="Methyl-accepting chemotaxis protein"/>
    <property type="match status" value="1"/>
</dbReference>
<dbReference type="PhylomeDB" id="Q2RV67"/>
<dbReference type="HOGENOM" id="CLU_000445_21_4_5"/>
<dbReference type="SMART" id="SM00283">
    <property type="entry name" value="MA"/>
    <property type="match status" value="1"/>
</dbReference>
<dbReference type="Pfam" id="PF00015">
    <property type="entry name" value="MCPsignal"/>
    <property type="match status" value="1"/>
</dbReference>
<comment type="similarity">
    <text evidence="2">Belongs to the methyl-accepting chemotaxis (MCP) protein family.</text>
</comment>
<dbReference type="InterPro" id="IPR009050">
    <property type="entry name" value="Globin-like_sf"/>
</dbReference>